<feature type="chain" id="PRO_5024393367" description="chitinase" evidence="8">
    <location>
        <begin position="16"/>
        <end position="337"/>
    </location>
</feature>
<dbReference type="PANTHER" id="PTHR45708">
    <property type="entry name" value="ENDOCHITINASE"/>
    <property type="match status" value="1"/>
</dbReference>
<dbReference type="Proteomes" id="UP000322873">
    <property type="component" value="Unassembled WGS sequence"/>
</dbReference>
<evidence type="ECO:0000259" key="9">
    <source>
        <dbReference type="PROSITE" id="PS51910"/>
    </source>
</evidence>
<dbReference type="PROSITE" id="PS51910">
    <property type="entry name" value="GH18_2"/>
    <property type="match status" value="1"/>
</dbReference>
<dbReference type="PANTHER" id="PTHR45708:SF60">
    <property type="entry name" value="III CHITINASE, PUTATIVE (AFU_ORTHOLOGUE AFUA_5G03850)-RELATED"/>
    <property type="match status" value="1"/>
</dbReference>
<dbReference type="Gene3D" id="3.20.20.80">
    <property type="entry name" value="Glycosidases"/>
    <property type="match status" value="1"/>
</dbReference>
<proteinExistence type="predicted"/>
<evidence type="ECO:0000256" key="6">
    <source>
        <dbReference type="ARBA" id="ARBA00023295"/>
    </source>
</evidence>
<dbReference type="InterPro" id="IPR050542">
    <property type="entry name" value="Glycosyl_Hydrlase18_Chitinase"/>
</dbReference>
<gene>
    <name evidence="10" type="ORF">EYC84_008515</name>
</gene>
<dbReference type="SUPFAM" id="SSF51445">
    <property type="entry name" value="(Trans)glycosidases"/>
    <property type="match status" value="1"/>
</dbReference>
<keyword evidence="3" id="KW-0378">Hydrolase</keyword>
<organism evidence="10 11">
    <name type="scientific">Monilinia fructicola</name>
    <name type="common">Brown rot fungus</name>
    <name type="synonym">Ciboria fructicola</name>
    <dbReference type="NCBI Taxonomy" id="38448"/>
    <lineage>
        <taxon>Eukaryota</taxon>
        <taxon>Fungi</taxon>
        <taxon>Dikarya</taxon>
        <taxon>Ascomycota</taxon>
        <taxon>Pezizomycotina</taxon>
        <taxon>Leotiomycetes</taxon>
        <taxon>Helotiales</taxon>
        <taxon>Sclerotiniaceae</taxon>
        <taxon>Monilinia</taxon>
    </lineage>
</organism>
<dbReference type="EC" id="3.2.1.14" evidence="2"/>
<keyword evidence="6" id="KW-0326">Glycosidase</keyword>
<reference evidence="10 11" key="1">
    <citation type="submission" date="2019-06" db="EMBL/GenBank/DDBJ databases">
        <title>Genome Sequence of the Brown Rot Fungal Pathogen Monilinia fructicola.</title>
        <authorList>
            <person name="De Miccolis Angelini R.M."/>
            <person name="Landi L."/>
            <person name="Abate D."/>
            <person name="Pollastro S."/>
            <person name="Romanazzi G."/>
            <person name="Faretra F."/>
        </authorList>
    </citation>
    <scope>NUCLEOTIDE SEQUENCE [LARGE SCALE GENOMIC DNA]</scope>
    <source>
        <strain evidence="10 11">Mfrc123</strain>
    </source>
</reference>
<feature type="domain" description="GH18" evidence="9">
    <location>
        <begin position="34"/>
        <end position="337"/>
    </location>
</feature>
<name>A0A5M9JJW5_MONFR</name>
<dbReference type="EMBL" id="VICG01000010">
    <property type="protein sequence ID" value="KAA8568112.1"/>
    <property type="molecule type" value="Genomic_DNA"/>
</dbReference>
<keyword evidence="4" id="KW-0146">Chitin degradation</keyword>
<dbReference type="GO" id="GO:0005576">
    <property type="term" value="C:extracellular region"/>
    <property type="evidence" value="ECO:0007669"/>
    <property type="project" value="TreeGrafter"/>
</dbReference>
<keyword evidence="11" id="KW-1185">Reference proteome</keyword>
<dbReference type="GO" id="GO:0006032">
    <property type="term" value="P:chitin catabolic process"/>
    <property type="evidence" value="ECO:0007669"/>
    <property type="project" value="UniProtKB-KW"/>
</dbReference>
<evidence type="ECO:0000256" key="5">
    <source>
        <dbReference type="ARBA" id="ARBA00023277"/>
    </source>
</evidence>
<dbReference type="InterPro" id="IPR001579">
    <property type="entry name" value="Glyco_hydro_18_chit_AS"/>
</dbReference>
<dbReference type="PROSITE" id="PS01095">
    <property type="entry name" value="GH18_1"/>
    <property type="match status" value="1"/>
</dbReference>
<evidence type="ECO:0000256" key="2">
    <source>
        <dbReference type="ARBA" id="ARBA00012729"/>
    </source>
</evidence>
<comment type="catalytic activity">
    <reaction evidence="1">
        <text>Random endo-hydrolysis of N-acetyl-beta-D-glucosaminide (1-&gt;4)-beta-linkages in chitin and chitodextrins.</text>
        <dbReference type="EC" id="3.2.1.14"/>
    </reaction>
</comment>
<evidence type="ECO:0000313" key="10">
    <source>
        <dbReference type="EMBL" id="KAA8568112.1"/>
    </source>
</evidence>
<keyword evidence="7" id="KW-0624">Polysaccharide degradation</keyword>
<evidence type="ECO:0000256" key="4">
    <source>
        <dbReference type="ARBA" id="ARBA00023024"/>
    </source>
</evidence>
<dbReference type="AlphaFoldDB" id="A0A5M9JJW5"/>
<feature type="signal peptide" evidence="8">
    <location>
        <begin position="1"/>
        <end position="15"/>
    </location>
</feature>
<accession>A0A5M9JJW5</accession>
<evidence type="ECO:0000256" key="8">
    <source>
        <dbReference type="SAM" id="SignalP"/>
    </source>
</evidence>
<dbReference type="InterPro" id="IPR001223">
    <property type="entry name" value="Glyco_hydro18_cat"/>
</dbReference>
<dbReference type="VEuPathDB" id="FungiDB:MFRU_041g00100"/>
<dbReference type="GO" id="GO:0008843">
    <property type="term" value="F:endochitinase activity"/>
    <property type="evidence" value="ECO:0007669"/>
    <property type="project" value="UniProtKB-EC"/>
</dbReference>
<comment type="caution">
    <text evidence="10">The sequence shown here is derived from an EMBL/GenBank/DDBJ whole genome shotgun (WGS) entry which is preliminary data.</text>
</comment>
<evidence type="ECO:0000256" key="1">
    <source>
        <dbReference type="ARBA" id="ARBA00000822"/>
    </source>
</evidence>
<sequence>MKFLNILSLLPLIQAIPIELPAAQSSTRDVATTPRLAVYVQTYHDEYNKDTNLSILPLSGTDIQATHVILAALHVMGTPGLIHLNDDPPDAPMYDELWTQVESLQAAGIKVSCMMGGAAWGTWNYLSGDDNEVIDLIIVLNPVLTFHKFHQYYDPLLNKFIKKYNLDGIDIDIEQFVDITVALRFVKQLYSDMGPDFVITMAPVASALSNGGSLSGFSYSTLDAQARDPNTGAPMISFYNAQFTNGWGYAGNTHDYDAIISAGWDPSRVVMLVSATTNDAGGWVPVGTLKNTISILRKKYPNFGGVNGWEYFDAGSSDGLFQPYMWMADLREALNIL</sequence>
<keyword evidence="8" id="KW-0732">Signal</keyword>
<evidence type="ECO:0000313" key="11">
    <source>
        <dbReference type="Proteomes" id="UP000322873"/>
    </source>
</evidence>
<protein>
    <recommendedName>
        <fullName evidence="2">chitinase</fullName>
        <ecNumber evidence="2">3.2.1.14</ecNumber>
    </recommendedName>
</protein>
<dbReference type="InterPro" id="IPR017853">
    <property type="entry name" value="GH"/>
</dbReference>
<keyword evidence="5" id="KW-0119">Carbohydrate metabolism</keyword>
<evidence type="ECO:0000256" key="7">
    <source>
        <dbReference type="ARBA" id="ARBA00023326"/>
    </source>
</evidence>
<dbReference type="GO" id="GO:0000272">
    <property type="term" value="P:polysaccharide catabolic process"/>
    <property type="evidence" value="ECO:0007669"/>
    <property type="project" value="UniProtKB-KW"/>
</dbReference>
<evidence type="ECO:0000256" key="3">
    <source>
        <dbReference type="ARBA" id="ARBA00022801"/>
    </source>
</evidence>